<feature type="compositionally biased region" description="Low complexity" evidence="1">
    <location>
        <begin position="1"/>
        <end position="10"/>
    </location>
</feature>
<gene>
    <name evidence="2" type="ORF">BER1_1669</name>
    <name evidence="3" type="ORF">BER2_1606</name>
    <name evidence="4" type="ORF">ISE1_1424</name>
    <name evidence="5" type="ORF">ISE2_1462</name>
</gene>
<evidence type="ECO:0000313" key="4">
    <source>
        <dbReference type="EMBL" id="VFR89752.1"/>
    </source>
</evidence>
<dbReference type="EMBL" id="CAADIN010000031">
    <property type="protein sequence ID" value="VFR94074.1"/>
    <property type="molecule type" value="Genomic_DNA"/>
</dbReference>
<name>A0A484R6E6_9ZZZZ</name>
<evidence type="ECO:0000313" key="3">
    <source>
        <dbReference type="EMBL" id="VFR44787.1"/>
    </source>
</evidence>
<proteinExistence type="predicted"/>
<dbReference type="EMBL" id="CAADIM010000031">
    <property type="protein sequence ID" value="VFR89752.1"/>
    <property type="molecule type" value="Genomic_DNA"/>
</dbReference>
<evidence type="ECO:0000313" key="5">
    <source>
        <dbReference type="EMBL" id="VFR94074.1"/>
    </source>
</evidence>
<evidence type="ECO:0000256" key="1">
    <source>
        <dbReference type="SAM" id="MobiDB-lite"/>
    </source>
</evidence>
<dbReference type="EMBL" id="CAADIH010000020">
    <property type="protein sequence ID" value="VFR44787.1"/>
    <property type="molecule type" value="Genomic_DNA"/>
</dbReference>
<organism evidence="3">
    <name type="scientific">plant metagenome</name>
    <dbReference type="NCBI Taxonomy" id="1297885"/>
    <lineage>
        <taxon>unclassified sequences</taxon>
        <taxon>metagenomes</taxon>
        <taxon>organismal metagenomes</taxon>
    </lineage>
</organism>
<evidence type="ECO:0000313" key="2">
    <source>
        <dbReference type="EMBL" id="VFR40039.1"/>
    </source>
</evidence>
<dbReference type="AlphaFoldDB" id="A0A484R6E6"/>
<feature type="compositionally biased region" description="Gly residues" evidence="1">
    <location>
        <begin position="11"/>
        <end position="21"/>
    </location>
</feature>
<protein>
    <submittedName>
        <fullName evidence="3">Uncharacterized protein</fullName>
    </submittedName>
</protein>
<reference evidence="3" key="1">
    <citation type="submission" date="2019-03" db="EMBL/GenBank/DDBJ databases">
        <authorList>
            <person name="Danneels B."/>
        </authorList>
    </citation>
    <scope>NUCLEOTIDE SEQUENCE</scope>
</reference>
<feature type="region of interest" description="Disordered" evidence="1">
    <location>
        <begin position="1"/>
        <end position="93"/>
    </location>
</feature>
<sequence length="93" mass="9271">MQGPARPAAGRGRGGHCGGGREGSRHGAMVRQSAGGPRPDGCGRDGDKAPATATQAPSIPKRCDRAGTRGLHGTAGMPRAHPAEAGAWPGARQ</sequence>
<dbReference type="EMBL" id="CAADIE010000010">
    <property type="protein sequence ID" value="VFR40039.1"/>
    <property type="molecule type" value="Genomic_DNA"/>
</dbReference>
<accession>A0A484R6E6</accession>